<dbReference type="AlphaFoldDB" id="A0A0M6ZXB8"/>
<reference evidence="2" key="1">
    <citation type="submission" date="2015-07" db="EMBL/GenBank/DDBJ databases">
        <authorList>
            <person name="Rodrigo-Torres Lidia"/>
            <person name="Arahal R.David."/>
        </authorList>
    </citation>
    <scope>NUCLEOTIDE SEQUENCE [LARGE SCALE GENOMIC DNA]</scope>
    <source>
        <strain evidence="2">CECT 5112</strain>
    </source>
</reference>
<dbReference type="InterPro" id="IPR011855">
    <property type="entry name" value="Phgtail_TP901_1"/>
</dbReference>
<organism evidence="1 2">
    <name type="scientific">Roseibium alexandrii</name>
    <dbReference type="NCBI Taxonomy" id="388408"/>
    <lineage>
        <taxon>Bacteria</taxon>
        <taxon>Pseudomonadati</taxon>
        <taxon>Pseudomonadota</taxon>
        <taxon>Alphaproteobacteria</taxon>
        <taxon>Hyphomicrobiales</taxon>
        <taxon>Stappiaceae</taxon>
        <taxon>Roseibium</taxon>
    </lineage>
</organism>
<evidence type="ECO:0000313" key="2">
    <source>
        <dbReference type="Proteomes" id="UP000053235"/>
    </source>
</evidence>
<protein>
    <submittedName>
        <fullName evidence="1">Phage major tail protein, TP901-1 family</fullName>
    </submittedName>
</protein>
<sequence length="137" mass="14552">MGAQRGRDLLLKLDAASNGTFVTVAGLRARQVALNATTVDITTSDSAGRWRELLEGAGTRAASLSGSGLFRDAQSDTAVRQLFFDGAIRPWQVVVPDFGTLEGEFQITSLEYAGRHDGEVTFELALSSAGQVSFTAI</sequence>
<dbReference type="EMBL" id="CXWD01000004">
    <property type="protein sequence ID" value="CTQ67428.1"/>
    <property type="molecule type" value="Genomic_DNA"/>
</dbReference>
<dbReference type="OrthoDB" id="7266971at2"/>
<dbReference type="NCBIfam" id="TIGR02126">
    <property type="entry name" value="phgtail_TP901_1"/>
    <property type="match status" value="1"/>
</dbReference>
<dbReference type="Pfam" id="PF06199">
    <property type="entry name" value="Phage_tail_2"/>
    <property type="match status" value="1"/>
</dbReference>
<accession>A0A0M6ZXB8</accession>
<dbReference type="Gene3D" id="4.10.410.40">
    <property type="match status" value="1"/>
</dbReference>
<dbReference type="STRING" id="388408.LAX5112_01386"/>
<gene>
    <name evidence="1" type="ORF">LAX5112_01386</name>
</gene>
<evidence type="ECO:0000313" key="1">
    <source>
        <dbReference type="EMBL" id="CTQ67428.1"/>
    </source>
</evidence>
<dbReference type="Proteomes" id="UP000053235">
    <property type="component" value="Unassembled WGS sequence"/>
</dbReference>
<dbReference type="InterPro" id="IPR022344">
    <property type="entry name" value="GTA_major-tail"/>
</dbReference>
<proteinExistence type="predicted"/>
<dbReference type="RefSeq" id="WP_055671189.1">
    <property type="nucleotide sequence ID" value="NZ_CXWD01000004.1"/>
</dbReference>
<name>A0A0M6ZXB8_9HYPH</name>
<dbReference type="PRINTS" id="PR01996">
    <property type="entry name" value="MTP1FAMILY"/>
</dbReference>
<keyword evidence="2" id="KW-1185">Reference proteome</keyword>